<dbReference type="InterPro" id="IPR027417">
    <property type="entry name" value="P-loop_NTPase"/>
</dbReference>
<dbReference type="PANTHER" id="PTHR11088:SF86">
    <property type="entry name" value="ADENYLATE ISOPENTENYLTRANSFERASE 4-RELATED"/>
    <property type="match status" value="1"/>
</dbReference>
<evidence type="ECO:0000256" key="4">
    <source>
        <dbReference type="ARBA" id="ARBA00022741"/>
    </source>
</evidence>
<dbReference type="Pfam" id="PF01715">
    <property type="entry name" value="IPPT"/>
    <property type="match status" value="2"/>
</dbReference>
<keyword evidence="3" id="KW-0203">Cytokinin biosynthesis</keyword>
<keyword evidence="8" id="KW-1185">Reference proteome</keyword>
<evidence type="ECO:0000313" key="7">
    <source>
        <dbReference type="EMBL" id="KAJ4820585.1"/>
    </source>
</evidence>
<evidence type="ECO:0000256" key="2">
    <source>
        <dbReference type="ARBA" id="ARBA00022679"/>
    </source>
</evidence>
<dbReference type="GO" id="GO:0005524">
    <property type="term" value="F:ATP binding"/>
    <property type="evidence" value="ECO:0007669"/>
    <property type="project" value="UniProtKB-KW"/>
</dbReference>
<name>A0AAV8DNC8_9POAL</name>
<organism evidence="6 8">
    <name type="scientific">Rhynchospora pubera</name>
    <dbReference type="NCBI Taxonomy" id="906938"/>
    <lineage>
        <taxon>Eukaryota</taxon>
        <taxon>Viridiplantae</taxon>
        <taxon>Streptophyta</taxon>
        <taxon>Embryophyta</taxon>
        <taxon>Tracheophyta</taxon>
        <taxon>Spermatophyta</taxon>
        <taxon>Magnoliopsida</taxon>
        <taxon>Liliopsida</taxon>
        <taxon>Poales</taxon>
        <taxon>Cyperaceae</taxon>
        <taxon>Cyperoideae</taxon>
        <taxon>Rhynchosporeae</taxon>
        <taxon>Rhynchospora</taxon>
    </lineage>
</organism>
<sequence>MRRSIGSLLRRYHHALSPQGSISQGQFDKQVVVIMGATGTGKTRLSIDIARQFSGEVVNSDKIQLYSGLDITTNKVPVPDRLGVPHHLLGSVPASSGELSPDNYRRLATATISSISSKHKLPVIAGGSNSLIHALLSDPFRPGYNPFFDQRTSFYRPGLRYDCCMVWVDVEKEVLMEYLDKRVDEMVEIGMVEELREYFKKEKREREMHKGLGMAIGVPELERYFEGRRSLGDALDEIKENTRELAMVQVGKIEKIRGEWRWPIKRLDATEVVRAKLRGEGKLVECDRWDRLVLRPCAESVRDFLLDGAAEEGRREIDGCTWSKCVHDAPVAMKSGTHG</sequence>
<dbReference type="AlphaFoldDB" id="A0AAV8DNC8"/>
<dbReference type="InterPro" id="IPR039657">
    <property type="entry name" value="Dimethylallyltransferase"/>
</dbReference>
<keyword evidence="4" id="KW-0547">Nucleotide-binding</keyword>
<evidence type="ECO:0000313" key="6">
    <source>
        <dbReference type="EMBL" id="KAJ4767898.1"/>
    </source>
</evidence>
<dbReference type="EMBL" id="JAMFTS010000001">
    <property type="protein sequence ID" value="KAJ4820585.1"/>
    <property type="molecule type" value="Genomic_DNA"/>
</dbReference>
<evidence type="ECO:0000256" key="3">
    <source>
        <dbReference type="ARBA" id="ARBA00022712"/>
    </source>
</evidence>
<comment type="similarity">
    <text evidence="1">Belongs to the IPP transferase family.</text>
</comment>
<comment type="caution">
    <text evidence="6">The sequence shown here is derived from an EMBL/GenBank/DDBJ whole genome shotgun (WGS) entry which is preliminary data.</text>
</comment>
<evidence type="ECO:0000313" key="8">
    <source>
        <dbReference type="Proteomes" id="UP001140206"/>
    </source>
</evidence>
<dbReference type="GO" id="GO:0005739">
    <property type="term" value="C:mitochondrion"/>
    <property type="evidence" value="ECO:0007669"/>
    <property type="project" value="TreeGrafter"/>
</dbReference>
<evidence type="ECO:0000256" key="1">
    <source>
        <dbReference type="ARBA" id="ARBA00005842"/>
    </source>
</evidence>
<reference evidence="6" key="1">
    <citation type="submission" date="2022-08" db="EMBL/GenBank/DDBJ databases">
        <authorList>
            <person name="Marques A."/>
        </authorList>
    </citation>
    <scope>NUCLEOTIDE SEQUENCE</scope>
    <source>
        <strain evidence="6">RhyPub2mFocal</strain>
        <tissue evidence="6">Leaves</tissue>
    </source>
</reference>
<evidence type="ECO:0000256" key="5">
    <source>
        <dbReference type="ARBA" id="ARBA00022840"/>
    </source>
</evidence>
<protein>
    <submittedName>
        <fullName evidence="6">Adenylate isopentenyltransferase</fullName>
    </submittedName>
</protein>
<dbReference type="GO" id="GO:0006400">
    <property type="term" value="P:tRNA modification"/>
    <property type="evidence" value="ECO:0007669"/>
    <property type="project" value="TreeGrafter"/>
</dbReference>
<gene>
    <name evidence="7" type="ORF">LUZ62_033151</name>
    <name evidence="6" type="ORF">LUZ62_078273</name>
</gene>
<dbReference type="SUPFAM" id="SSF52540">
    <property type="entry name" value="P-loop containing nucleoside triphosphate hydrolases"/>
    <property type="match status" value="1"/>
</dbReference>
<dbReference type="EMBL" id="JAMFTS010000004">
    <property type="protein sequence ID" value="KAJ4767898.1"/>
    <property type="molecule type" value="Genomic_DNA"/>
</dbReference>
<keyword evidence="2" id="KW-0808">Transferase</keyword>
<accession>A0AAV8DNC8</accession>
<dbReference type="PANTHER" id="PTHR11088">
    <property type="entry name" value="TRNA DIMETHYLALLYLTRANSFERASE"/>
    <property type="match status" value="1"/>
</dbReference>
<dbReference type="GO" id="GO:0009691">
    <property type="term" value="P:cytokinin biosynthetic process"/>
    <property type="evidence" value="ECO:0007669"/>
    <property type="project" value="UniProtKB-KW"/>
</dbReference>
<dbReference type="GO" id="GO:0052381">
    <property type="term" value="F:tRNA dimethylallyltransferase activity"/>
    <property type="evidence" value="ECO:0007669"/>
    <property type="project" value="TreeGrafter"/>
</dbReference>
<dbReference type="Gene3D" id="1.10.287.890">
    <property type="entry name" value="Crystal structure of tRNA isopentenylpyrophosphate transferase (bh2366) domain"/>
    <property type="match status" value="1"/>
</dbReference>
<dbReference type="Gene3D" id="3.40.50.300">
    <property type="entry name" value="P-loop containing nucleotide triphosphate hydrolases"/>
    <property type="match status" value="1"/>
</dbReference>
<keyword evidence="5" id="KW-0067">ATP-binding</keyword>
<dbReference type="Proteomes" id="UP001140206">
    <property type="component" value="Chromosome 1"/>
</dbReference>
<proteinExistence type="inferred from homology"/>
<dbReference type="Proteomes" id="UP001140206">
    <property type="component" value="Chromosome 4"/>
</dbReference>